<evidence type="ECO:0000313" key="2">
    <source>
        <dbReference type="Proteomes" id="UP000788153"/>
    </source>
</evidence>
<keyword evidence="2" id="KW-1185">Reference proteome</keyword>
<dbReference type="Proteomes" id="UP000788153">
    <property type="component" value="Unassembled WGS sequence"/>
</dbReference>
<dbReference type="EMBL" id="JAASQP010000001">
    <property type="protein sequence ID" value="NIJ23441.1"/>
    <property type="molecule type" value="Genomic_DNA"/>
</dbReference>
<sequence>MDLSFAFHDQARPIRALPAGLAVLLAGIAARQAASPTARLQAMLDRAPGEGRHPRFEAPAAFNRATAATLARQRLAMNVVFT</sequence>
<organism evidence="1 2">
    <name type="scientific">Sphingomonas japonica</name>
    <dbReference type="NCBI Taxonomy" id="511662"/>
    <lineage>
        <taxon>Bacteria</taxon>
        <taxon>Pseudomonadati</taxon>
        <taxon>Pseudomonadota</taxon>
        <taxon>Alphaproteobacteria</taxon>
        <taxon>Sphingomonadales</taxon>
        <taxon>Sphingomonadaceae</taxon>
        <taxon>Sphingomonas</taxon>
    </lineage>
</organism>
<gene>
    <name evidence="1" type="ORF">FHT01_000983</name>
</gene>
<dbReference type="RefSeq" id="WP_180345117.1">
    <property type="nucleotide sequence ID" value="NZ_BAAAEV010000001.1"/>
</dbReference>
<name>A0ABX0U253_9SPHN</name>
<accession>A0ABX0U253</accession>
<proteinExistence type="predicted"/>
<evidence type="ECO:0000313" key="1">
    <source>
        <dbReference type="EMBL" id="NIJ23441.1"/>
    </source>
</evidence>
<reference evidence="1 2" key="1">
    <citation type="submission" date="2020-03" db="EMBL/GenBank/DDBJ databases">
        <title>Genomic Encyclopedia of Type Strains, Phase IV (KMG-IV): sequencing the most valuable type-strain genomes for metagenomic binning, comparative biology and taxonomic classification.</title>
        <authorList>
            <person name="Goeker M."/>
        </authorList>
    </citation>
    <scope>NUCLEOTIDE SEQUENCE [LARGE SCALE GENOMIC DNA]</scope>
    <source>
        <strain evidence="1 2">DSM 22753</strain>
    </source>
</reference>
<protein>
    <submittedName>
        <fullName evidence="1">Uncharacterized protein</fullName>
    </submittedName>
</protein>
<comment type="caution">
    <text evidence="1">The sequence shown here is derived from an EMBL/GenBank/DDBJ whole genome shotgun (WGS) entry which is preliminary data.</text>
</comment>